<dbReference type="RefSeq" id="WP_002341567.1">
    <property type="nucleotide sequence ID" value="NZ_KI518322.1"/>
</dbReference>
<sequence>MPVSSNILRLVEETILEASKVESPFTYSAFSLSGISDSTAYEVFIPIPSSEITTFASSGGEKTSGGVKATLKVDYVHNAAGDQIKVNKIYD</sequence>
<organism evidence="1 2">
    <name type="scientific">Enterococcus faecium 10/96A</name>
    <dbReference type="NCBI Taxonomy" id="1391465"/>
    <lineage>
        <taxon>Bacteria</taxon>
        <taxon>Bacillati</taxon>
        <taxon>Bacillota</taxon>
        <taxon>Bacilli</taxon>
        <taxon>Lactobacillales</taxon>
        <taxon>Enterococcaceae</taxon>
        <taxon>Enterococcus</taxon>
    </lineage>
</organism>
<evidence type="ECO:0000313" key="2">
    <source>
        <dbReference type="Proteomes" id="UP000017126"/>
    </source>
</evidence>
<protein>
    <submittedName>
        <fullName evidence="1">Uncharacterized protein</fullName>
    </submittedName>
</protein>
<dbReference type="Proteomes" id="UP000017126">
    <property type="component" value="Unassembled WGS sequence"/>
</dbReference>
<proteinExistence type="predicted"/>
<name>A0AAV3L397_ENTFC</name>
<gene>
    <name evidence="1" type="ORF">O991_01771</name>
</gene>
<reference evidence="1 2" key="1">
    <citation type="submission" date="2013-09" db="EMBL/GenBank/DDBJ databases">
        <title>The Genome Sequence of Enterococcus faecium 10/96A.</title>
        <authorList>
            <consortium name="The Broad Institute Genome Sequencing Platform"/>
            <consortium name="The Broad Institute Genome Sequencing Center for Infectious Disease"/>
            <person name="Earl A.M."/>
            <person name="Gilmore M.S."/>
            <person name="Lebreton F."/>
            <person name="Courvalin P."/>
            <person name="Walker B."/>
            <person name="Young S.K."/>
            <person name="Zeng Q."/>
            <person name="Gargeya S."/>
            <person name="Fitzgerald M."/>
            <person name="Haas B."/>
            <person name="Abouelleil A."/>
            <person name="Alvarado L."/>
            <person name="Arachchi H.M."/>
            <person name="Berlin A.M."/>
            <person name="Chapman S.B."/>
            <person name="Dewar J."/>
            <person name="Goldberg J."/>
            <person name="Griggs A."/>
            <person name="Gujja S."/>
            <person name="Hansen M."/>
            <person name="Howarth C."/>
            <person name="Imamovic A."/>
            <person name="Larimer J."/>
            <person name="McCowan C."/>
            <person name="Murphy C."/>
            <person name="Neiman D."/>
            <person name="Pearson M."/>
            <person name="Priest M."/>
            <person name="Roberts A."/>
            <person name="Saif S."/>
            <person name="Shea T."/>
            <person name="Sisk P."/>
            <person name="Sykes S."/>
            <person name="Wortman J."/>
            <person name="Nusbaum C."/>
            <person name="Birren B."/>
        </authorList>
    </citation>
    <scope>NUCLEOTIDE SEQUENCE [LARGE SCALE GENOMIC DNA]</scope>
    <source>
        <strain evidence="1 2">10/96A</strain>
    </source>
</reference>
<dbReference type="EMBL" id="AXOL01000048">
    <property type="protein sequence ID" value="ERT50297.1"/>
    <property type="molecule type" value="Genomic_DNA"/>
</dbReference>
<evidence type="ECO:0000313" key="1">
    <source>
        <dbReference type="EMBL" id="ERT50297.1"/>
    </source>
</evidence>
<accession>A0AAV3L397</accession>
<dbReference type="AlphaFoldDB" id="A0AAV3L397"/>
<comment type="caution">
    <text evidence="1">The sequence shown here is derived from an EMBL/GenBank/DDBJ whole genome shotgun (WGS) entry which is preliminary data.</text>
</comment>